<feature type="compositionally biased region" description="Polar residues" evidence="8">
    <location>
        <begin position="87"/>
        <end position="100"/>
    </location>
</feature>
<dbReference type="Pfam" id="PF14416">
    <property type="entry name" value="PMR5N"/>
    <property type="match status" value="1"/>
</dbReference>
<dbReference type="AlphaFoldDB" id="A0AAX6FXP6"/>
<protein>
    <submittedName>
        <fullName evidence="12">Protein YLS7-like isoform X1</fullName>
    </submittedName>
</protein>
<gene>
    <name evidence="12" type="ORF">M6B38_395215</name>
</gene>
<name>A0AAX6FXP6_IRIPA</name>
<comment type="caution">
    <text evidence="12">The sequence shown here is derived from an EMBL/GenBank/DDBJ whole genome shotgun (WGS) entry which is preliminary data.</text>
</comment>
<dbReference type="PANTHER" id="PTHR32285">
    <property type="entry name" value="PROTEIN TRICHOME BIREFRINGENCE-LIKE 9-RELATED"/>
    <property type="match status" value="1"/>
</dbReference>
<keyword evidence="5 9" id="KW-1133">Transmembrane helix</keyword>
<dbReference type="Pfam" id="PF13839">
    <property type="entry name" value="PC-Esterase"/>
    <property type="match status" value="1"/>
</dbReference>
<dbReference type="EMBL" id="JANAVB010025196">
    <property type="protein sequence ID" value="KAJ6821097.1"/>
    <property type="molecule type" value="Genomic_DNA"/>
</dbReference>
<keyword evidence="4" id="KW-0735">Signal-anchor</keyword>
<feature type="transmembrane region" description="Helical" evidence="9">
    <location>
        <begin position="12"/>
        <end position="33"/>
    </location>
</feature>
<evidence type="ECO:0000256" key="8">
    <source>
        <dbReference type="SAM" id="MobiDB-lite"/>
    </source>
</evidence>
<feature type="region of interest" description="Disordered" evidence="8">
    <location>
        <begin position="67"/>
        <end position="130"/>
    </location>
</feature>
<evidence type="ECO:0000259" key="10">
    <source>
        <dbReference type="Pfam" id="PF13839"/>
    </source>
</evidence>
<evidence type="ECO:0000313" key="12">
    <source>
        <dbReference type="EMBL" id="KAJ6821097.1"/>
    </source>
</evidence>
<evidence type="ECO:0000256" key="1">
    <source>
        <dbReference type="ARBA" id="ARBA00004323"/>
    </source>
</evidence>
<feature type="domain" description="Trichome birefringence-like C-terminal" evidence="10">
    <location>
        <begin position="274"/>
        <end position="569"/>
    </location>
</feature>
<dbReference type="InterPro" id="IPR025846">
    <property type="entry name" value="TBL_N"/>
</dbReference>
<keyword evidence="6" id="KW-0333">Golgi apparatus</keyword>
<evidence type="ECO:0000256" key="7">
    <source>
        <dbReference type="ARBA" id="ARBA00023136"/>
    </source>
</evidence>
<evidence type="ECO:0000256" key="3">
    <source>
        <dbReference type="ARBA" id="ARBA00022692"/>
    </source>
</evidence>
<reference evidence="12" key="2">
    <citation type="submission" date="2023-04" db="EMBL/GenBank/DDBJ databases">
        <authorList>
            <person name="Bruccoleri R.E."/>
            <person name="Oakeley E.J."/>
            <person name="Faust A.-M."/>
            <person name="Dessus-Babus S."/>
            <person name="Altorfer M."/>
            <person name="Burckhardt D."/>
            <person name="Oertli M."/>
            <person name="Naumann U."/>
            <person name="Petersen F."/>
            <person name="Wong J."/>
        </authorList>
    </citation>
    <scope>NUCLEOTIDE SEQUENCE</scope>
    <source>
        <strain evidence="12">GSM-AAB239-AS_SAM_17_03QT</strain>
        <tissue evidence="12">Leaf</tissue>
    </source>
</reference>
<dbReference type="GO" id="GO:1990538">
    <property type="term" value="F:xylan O-acetyltransferase activity"/>
    <property type="evidence" value="ECO:0007669"/>
    <property type="project" value="UniProtKB-ARBA"/>
</dbReference>
<dbReference type="InterPro" id="IPR029962">
    <property type="entry name" value="TBL"/>
</dbReference>
<feature type="domain" description="Trichome birefringence-like N-terminal" evidence="11">
    <location>
        <begin position="221"/>
        <end position="273"/>
    </location>
</feature>
<keyword evidence="3 9" id="KW-0812">Transmembrane</keyword>
<keyword evidence="13" id="KW-1185">Reference proteome</keyword>
<evidence type="ECO:0000256" key="2">
    <source>
        <dbReference type="ARBA" id="ARBA00007727"/>
    </source>
</evidence>
<comment type="subcellular location">
    <subcellularLocation>
        <location evidence="1">Golgi apparatus membrane</location>
        <topology evidence="1">Single-pass type II membrane protein</topology>
    </subcellularLocation>
</comment>
<accession>A0AAX6FXP6</accession>
<evidence type="ECO:0000256" key="9">
    <source>
        <dbReference type="SAM" id="Phobius"/>
    </source>
</evidence>
<dbReference type="Proteomes" id="UP001140949">
    <property type="component" value="Unassembled WGS sequence"/>
</dbReference>
<feature type="compositionally biased region" description="Low complexity" evidence="8">
    <location>
        <begin position="67"/>
        <end position="76"/>
    </location>
</feature>
<evidence type="ECO:0000259" key="11">
    <source>
        <dbReference type="Pfam" id="PF14416"/>
    </source>
</evidence>
<proteinExistence type="inferred from homology"/>
<evidence type="ECO:0000256" key="6">
    <source>
        <dbReference type="ARBA" id="ARBA00023034"/>
    </source>
</evidence>
<comment type="similarity">
    <text evidence="2">Belongs to the PC-esterase family. TBL subfamily.</text>
</comment>
<evidence type="ECO:0000313" key="13">
    <source>
        <dbReference type="Proteomes" id="UP001140949"/>
    </source>
</evidence>
<evidence type="ECO:0000256" key="5">
    <source>
        <dbReference type="ARBA" id="ARBA00022989"/>
    </source>
</evidence>
<keyword evidence="7 9" id="KW-0472">Membrane</keyword>
<organism evidence="12 13">
    <name type="scientific">Iris pallida</name>
    <name type="common">Sweet iris</name>
    <dbReference type="NCBI Taxonomy" id="29817"/>
    <lineage>
        <taxon>Eukaryota</taxon>
        <taxon>Viridiplantae</taxon>
        <taxon>Streptophyta</taxon>
        <taxon>Embryophyta</taxon>
        <taxon>Tracheophyta</taxon>
        <taxon>Spermatophyta</taxon>
        <taxon>Magnoliopsida</taxon>
        <taxon>Liliopsida</taxon>
        <taxon>Asparagales</taxon>
        <taxon>Iridaceae</taxon>
        <taxon>Iridoideae</taxon>
        <taxon>Irideae</taxon>
        <taxon>Iris</taxon>
    </lineage>
</organism>
<reference evidence="12" key="1">
    <citation type="journal article" date="2023" name="GigaByte">
        <title>Genome assembly of the bearded iris, Iris pallida Lam.</title>
        <authorList>
            <person name="Bruccoleri R.E."/>
            <person name="Oakeley E.J."/>
            <person name="Faust A.M.E."/>
            <person name="Altorfer M."/>
            <person name="Dessus-Babus S."/>
            <person name="Burckhardt D."/>
            <person name="Oertli M."/>
            <person name="Naumann U."/>
            <person name="Petersen F."/>
            <person name="Wong J."/>
        </authorList>
    </citation>
    <scope>NUCLEOTIDE SEQUENCE</scope>
    <source>
        <strain evidence="12">GSM-AAB239-AS_SAM_17_03QT</strain>
    </source>
</reference>
<sequence length="583" mass="64481">MTILSTRTPCSLSCVIITVSSFAAFFMVVPTLLHSTPSFFGLTLTINQYFQSNQTEAAQQQQHVVAGAADRSAPPVAVAPPPDNLDRSTTTWAGSENFGKSPSIPLGDNQTEALSQEESHETMDIEDSSYVSEVSVVPASAPTLYSEELPTPAKNNEKIDDTARKVPVESGSQMVGDDLASFNLTVPVMPLLSPPTNNLTVPVTPLLSPPTNNFEKSTWSKCNLHHGKWVHDPSGPLYKNSTCPNLSQPQNCQGNGRPDNDYENWRWKPNECELPRFNGRKFLELMRGKTLAFVGDSLSRNQMESMICILWQAKAPINHGNRRMHRWYFPSTSTTIVRIWSAWLVHKIAPPASSGPRKGAKVHLDIPDETFMEFLPKFDVLVLASGHWFTPEAIYLLNGTSVSGGPLGRPRRRSRRRQPKQIDTIRSYSMALHTALTAIADLPNYTGLTILRTYSPDHYEGGGWNSGGSCAGLVSPASKPVRNGYVSAMVKVQVAEFERMAKRRVRNGSKLRLMDITELAGYRHDGHAGPYRKRGANVAAPEGGRNGPEDCVHWCMPGPVDTWNEVLFEIIRREFCTGPESCY</sequence>
<dbReference type="PANTHER" id="PTHR32285:SF18">
    <property type="entry name" value="PROTEIN TRICHOME BIREFRINGENCE-LIKE 18"/>
    <property type="match status" value="1"/>
</dbReference>
<dbReference type="GO" id="GO:0000139">
    <property type="term" value="C:Golgi membrane"/>
    <property type="evidence" value="ECO:0007669"/>
    <property type="project" value="UniProtKB-SubCell"/>
</dbReference>
<evidence type="ECO:0000256" key="4">
    <source>
        <dbReference type="ARBA" id="ARBA00022968"/>
    </source>
</evidence>
<dbReference type="InterPro" id="IPR026057">
    <property type="entry name" value="TBL_C"/>
</dbReference>